<evidence type="ECO:0000313" key="1">
    <source>
        <dbReference type="EMBL" id="KAF6003798.1"/>
    </source>
</evidence>
<sequence>MGKHGGRLVRPGTARMMTYGRPNAESLSRGGAQITKAGSAAAKHACFKYMIFAVCSVRDANEIGMDLLLAFSSHECVILVHSYSVLRLKHTISLNMSSKSNVSRAGNSLLFAFRSRRALRARRRVARFIGAARQSESSSLAPGSCREPIQRCGDVSMAVHSLMTANDETRPSSSTPNCDIEQVLELHGCRAAYERLEECLGEHDRDWSACQEPLRLLRDCYEARRQNTDEHSRSSRNAGTIQR</sequence>
<evidence type="ECO:0000313" key="2">
    <source>
        <dbReference type="Proteomes" id="UP000530660"/>
    </source>
</evidence>
<keyword evidence="2" id="KW-1185">Reference proteome</keyword>
<protein>
    <recommendedName>
        <fullName evidence="3">CHCH domain-containing protein</fullName>
    </recommendedName>
</protein>
<dbReference type="EMBL" id="VWRR01000005">
    <property type="protein sequence ID" value="KAF6003798.1"/>
    <property type="molecule type" value="Genomic_DNA"/>
</dbReference>
<name>A0A7J7IL72_9RHOD</name>
<reference evidence="1 2" key="1">
    <citation type="journal article" date="2020" name="J. Phycol.">
        <title>Comparative genome analysis reveals Cyanidiococcus gen. nov., a new extremophilic red algal genus sister to Cyanidioschyzon (Cyanidioschyzonaceae, Rhodophyta).</title>
        <authorList>
            <person name="Liu S.-L."/>
            <person name="Chiang Y.-R."/>
            <person name="Yoon H.S."/>
            <person name="Fu H.-Y."/>
        </authorList>
    </citation>
    <scope>NUCLEOTIDE SEQUENCE [LARGE SCALE GENOMIC DNA]</scope>
    <source>
        <strain evidence="1 2">THAL066</strain>
    </source>
</reference>
<evidence type="ECO:0008006" key="3">
    <source>
        <dbReference type="Google" id="ProtNLM"/>
    </source>
</evidence>
<accession>A0A7J7IL72</accession>
<proteinExistence type="predicted"/>
<organism evidence="1 2">
    <name type="scientific">Cyanidiococcus yangmingshanensis</name>
    <dbReference type="NCBI Taxonomy" id="2690220"/>
    <lineage>
        <taxon>Eukaryota</taxon>
        <taxon>Rhodophyta</taxon>
        <taxon>Bangiophyceae</taxon>
        <taxon>Cyanidiales</taxon>
        <taxon>Cyanidiaceae</taxon>
        <taxon>Cyanidiococcus</taxon>
    </lineage>
</organism>
<gene>
    <name evidence="1" type="ORF">F1559_001621</name>
</gene>
<dbReference type="Proteomes" id="UP000530660">
    <property type="component" value="Unassembled WGS sequence"/>
</dbReference>
<dbReference type="AlphaFoldDB" id="A0A7J7IL72"/>
<comment type="caution">
    <text evidence="1">The sequence shown here is derived from an EMBL/GenBank/DDBJ whole genome shotgun (WGS) entry which is preliminary data.</text>
</comment>
<dbReference type="OrthoDB" id="5586401at2759"/>